<dbReference type="InterPro" id="IPR045051">
    <property type="entry name" value="SBT"/>
</dbReference>
<keyword evidence="4" id="KW-0378">Hydrolase</keyword>
<accession>A0ABQ7BMT4</accession>
<dbReference type="SUPFAM" id="SSF52743">
    <property type="entry name" value="Subtilisin-like"/>
    <property type="match status" value="1"/>
</dbReference>
<evidence type="ECO:0000256" key="5">
    <source>
        <dbReference type="ARBA" id="ARBA00022825"/>
    </source>
</evidence>
<sequence length="509" mass="55030">KVNICETAVIWDLSTVIWDFVKAFDEAIKDGVDVLSVSIGVGGPPFRPFNVNAIEQDLEIGSFHAMTKGIPVTAGAGNSGSEAYTIAYSSPTVRINVGKTFVGRPKSTTVAGFSCRGPRCTPSPAILKVFLFFLFWNLDCRFNKADMLTLQPDIVAPGVWLLSADINDNQEYQSDFAITQGTSVATPVVAGIVVLLKSLHPDWSPAALKSAIMTTAWKTDPFGEPIFAEGLPRKLADPFDYGAGLVNAERAKDPGLVYDMNLGDYIFYFFASGYNDTAITPSRFQTFKGEVTVTRTVTNVGPVDSVYRAVVEAPEGVKIAVEPETLVFNNSTKKLGFSPVSASLALSQAVCACPMVACLPWVLESFVAVSSVFCAWSVVPALLLVSGGVSIWRVGSSDESGAICQVEDLLTVRCSCLGAVQFGAEGYVSLRLFFATVKRPEDTLVATGFSPVKRSDLRCIVLRPAVWFGGWTCFCSLVWLSSSHVLVVCPYWRPILVSFGCLLVSLRWF</sequence>
<evidence type="ECO:0000259" key="7">
    <source>
        <dbReference type="Pfam" id="PF00082"/>
    </source>
</evidence>
<dbReference type="EMBL" id="QGKV02001507">
    <property type="protein sequence ID" value="KAF3533460.1"/>
    <property type="molecule type" value="Genomic_DNA"/>
</dbReference>
<dbReference type="InterPro" id="IPR000209">
    <property type="entry name" value="Peptidase_S8/S53_dom"/>
</dbReference>
<comment type="similarity">
    <text evidence="1 6">Belongs to the peptidase S8 family.</text>
</comment>
<evidence type="ECO:0000256" key="6">
    <source>
        <dbReference type="PROSITE-ProRule" id="PRU01240"/>
    </source>
</evidence>
<feature type="domain" description="Peptidase S8/S53" evidence="7">
    <location>
        <begin position="21"/>
        <end position="221"/>
    </location>
</feature>
<gene>
    <name evidence="9" type="ORF">DY000_02037644</name>
</gene>
<dbReference type="InterPro" id="IPR036852">
    <property type="entry name" value="Peptidase_S8/S53_dom_sf"/>
</dbReference>
<dbReference type="Gene3D" id="3.40.50.200">
    <property type="entry name" value="Peptidase S8/S53 domain"/>
    <property type="match status" value="1"/>
</dbReference>
<dbReference type="PANTHER" id="PTHR10795">
    <property type="entry name" value="PROPROTEIN CONVERTASE SUBTILISIN/KEXIN"/>
    <property type="match status" value="1"/>
</dbReference>
<keyword evidence="10" id="KW-1185">Reference proteome</keyword>
<proteinExistence type="inferred from homology"/>
<reference evidence="9 10" key="1">
    <citation type="journal article" date="2020" name="BMC Genomics">
        <title>Intraspecific diversification of the crop wild relative Brassica cretica Lam. using demographic model selection.</title>
        <authorList>
            <person name="Kioukis A."/>
            <person name="Michalopoulou V.A."/>
            <person name="Briers L."/>
            <person name="Pirintsos S."/>
            <person name="Studholme D.J."/>
            <person name="Pavlidis P."/>
            <person name="Sarris P.F."/>
        </authorList>
    </citation>
    <scope>NUCLEOTIDE SEQUENCE [LARGE SCALE GENOMIC DNA]</scope>
    <source>
        <strain evidence="10">cv. PFS-1207/04</strain>
    </source>
</reference>
<dbReference type="Gene3D" id="2.60.40.2310">
    <property type="match status" value="1"/>
</dbReference>
<feature type="non-terminal residue" evidence="9">
    <location>
        <position position="1"/>
    </location>
</feature>
<dbReference type="InterPro" id="IPR041469">
    <property type="entry name" value="Subtilisin-like_FN3"/>
</dbReference>
<evidence type="ECO:0008006" key="11">
    <source>
        <dbReference type="Google" id="ProtNLM"/>
    </source>
</evidence>
<feature type="domain" description="Subtilisin-like protease fibronectin type-III" evidence="8">
    <location>
        <begin position="285"/>
        <end position="338"/>
    </location>
</feature>
<dbReference type="Proteomes" id="UP000266723">
    <property type="component" value="Unassembled WGS sequence"/>
</dbReference>
<evidence type="ECO:0000256" key="2">
    <source>
        <dbReference type="ARBA" id="ARBA00022670"/>
    </source>
</evidence>
<evidence type="ECO:0000256" key="3">
    <source>
        <dbReference type="ARBA" id="ARBA00022729"/>
    </source>
</evidence>
<protein>
    <recommendedName>
        <fullName evidence="11">Peptidase S8/S53 domain-containing protein</fullName>
    </recommendedName>
</protein>
<comment type="caution">
    <text evidence="6">Lacks conserved residue(s) required for the propagation of feature annotation.</text>
</comment>
<name>A0ABQ7BMT4_BRACR</name>
<keyword evidence="3" id="KW-0732">Signal</keyword>
<dbReference type="PROSITE" id="PS51892">
    <property type="entry name" value="SUBTILASE"/>
    <property type="match status" value="1"/>
</dbReference>
<evidence type="ECO:0000313" key="10">
    <source>
        <dbReference type="Proteomes" id="UP000266723"/>
    </source>
</evidence>
<evidence type="ECO:0000256" key="4">
    <source>
        <dbReference type="ARBA" id="ARBA00022801"/>
    </source>
</evidence>
<dbReference type="InterPro" id="IPR023828">
    <property type="entry name" value="Peptidase_S8_Ser-AS"/>
</dbReference>
<dbReference type="PROSITE" id="PS00138">
    <property type="entry name" value="SUBTILASE_SER"/>
    <property type="match status" value="1"/>
</dbReference>
<dbReference type="Pfam" id="PF17766">
    <property type="entry name" value="fn3_6"/>
    <property type="match status" value="1"/>
</dbReference>
<evidence type="ECO:0000256" key="1">
    <source>
        <dbReference type="ARBA" id="ARBA00011073"/>
    </source>
</evidence>
<dbReference type="Pfam" id="PF00082">
    <property type="entry name" value="Peptidase_S8"/>
    <property type="match status" value="1"/>
</dbReference>
<keyword evidence="2" id="KW-0645">Protease</keyword>
<evidence type="ECO:0000313" key="9">
    <source>
        <dbReference type="EMBL" id="KAF3533460.1"/>
    </source>
</evidence>
<keyword evidence="5" id="KW-0720">Serine protease</keyword>
<comment type="caution">
    <text evidence="9">The sequence shown here is derived from an EMBL/GenBank/DDBJ whole genome shotgun (WGS) entry which is preliminary data.</text>
</comment>
<organism evidence="9 10">
    <name type="scientific">Brassica cretica</name>
    <name type="common">Mustard</name>
    <dbReference type="NCBI Taxonomy" id="69181"/>
    <lineage>
        <taxon>Eukaryota</taxon>
        <taxon>Viridiplantae</taxon>
        <taxon>Streptophyta</taxon>
        <taxon>Embryophyta</taxon>
        <taxon>Tracheophyta</taxon>
        <taxon>Spermatophyta</taxon>
        <taxon>Magnoliopsida</taxon>
        <taxon>eudicotyledons</taxon>
        <taxon>Gunneridae</taxon>
        <taxon>Pentapetalae</taxon>
        <taxon>rosids</taxon>
        <taxon>malvids</taxon>
        <taxon>Brassicales</taxon>
        <taxon>Brassicaceae</taxon>
        <taxon>Brassiceae</taxon>
        <taxon>Brassica</taxon>
    </lineage>
</organism>
<evidence type="ECO:0000259" key="8">
    <source>
        <dbReference type="Pfam" id="PF17766"/>
    </source>
</evidence>